<dbReference type="Proteomes" id="UP000008037">
    <property type="component" value="Chromosome"/>
</dbReference>
<reference evidence="1 2" key="1">
    <citation type="journal article" date="2012" name="Environ. Microbiol.">
        <title>The genome of the ammonia-oxidizing Candidatus Nitrososphaera gargensis: insights into metabolic versatility and environmental adaptations.</title>
        <authorList>
            <person name="Spang A."/>
            <person name="Poehlein A."/>
            <person name="Offre P."/>
            <person name="Zumbragel S."/>
            <person name="Haider S."/>
            <person name="Rychlik N."/>
            <person name="Nowka B."/>
            <person name="Schmeisser C."/>
            <person name="Lebedeva E.V."/>
            <person name="Rattei T."/>
            <person name="Bohm C."/>
            <person name="Schmid M."/>
            <person name="Galushko A."/>
            <person name="Hatzenpichler R."/>
            <person name="Weinmaier T."/>
            <person name="Daniel R."/>
            <person name="Schleper C."/>
            <person name="Spieck E."/>
            <person name="Streit W."/>
            <person name="Wagner M."/>
        </authorList>
    </citation>
    <scope>NUCLEOTIDE SEQUENCE [LARGE SCALE GENOMIC DNA]</scope>
    <source>
        <strain evidence="2">Ga9.2</strain>
    </source>
</reference>
<dbReference type="STRING" id="1237085.Ngar_c17110"/>
<dbReference type="BioCyc" id="CNIT1237085:G1324-1709-MONOMER"/>
<sequence>MEQGQDHDCSVFSATDFETGEQVCIKCGMVTQEADNRDIYVSDLEGRMMNATSSYAGNGLLNSETENMDYVSKKNPGLAYKINRGGKDFQGRRVKTSLNDAYRSGCIAGGKEMIVKQDPLTGEVSLKFNGYDKPMLRMVKERAMSELSRYNLDTVEMTIVAKECKRIVSQLFFGPMLEYAWMAAAINAGVLKKRDALAIEKAMYDLMEPIRVLLLSHGDKTLAAELTKPAQPIEAKS</sequence>
<evidence type="ECO:0000313" key="2">
    <source>
        <dbReference type="Proteomes" id="UP000008037"/>
    </source>
</evidence>
<dbReference type="AlphaFoldDB" id="K0IN27"/>
<name>K0IN27_NITGG</name>
<gene>
    <name evidence="1" type="ordered locus">Ngar_c17110</name>
</gene>
<accession>K0IN27</accession>
<dbReference type="HOGENOM" id="CLU_1168604_0_0_2"/>
<evidence type="ECO:0000313" key="1">
    <source>
        <dbReference type="EMBL" id="AFU58644.1"/>
    </source>
</evidence>
<organism evidence="1 2">
    <name type="scientific">Nitrososphaera gargensis (strain Ga9.2)</name>
    <dbReference type="NCBI Taxonomy" id="1237085"/>
    <lineage>
        <taxon>Archaea</taxon>
        <taxon>Nitrososphaerota</taxon>
        <taxon>Nitrososphaeria</taxon>
        <taxon>Nitrososphaerales</taxon>
        <taxon>Nitrososphaeraceae</taxon>
        <taxon>Nitrososphaera</taxon>
    </lineage>
</organism>
<dbReference type="EMBL" id="CP002408">
    <property type="protein sequence ID" value="AFU58644.1"/>
    <property type="molecule type" value="Genomic_DNA"/>
</dbReference>
<dbReference type="InParanoid" id="K0IN27"/>
<keyword evidence="2" id="KW-1185">Reference proteome</keyword>
<dbReference type="KEGG" id="nga:Ngar_c17110"/>
<protein>
    <submittedName>
        <fullName evidence="1">Uncharacterized protein</fullName>
    </submittedName>
</protein>
<proteinExistence type="predicted"/>